<evidence type="ECO:0000313" key="3">
    <source>
        <dbReference type="EMBL" id="KAF5789128.1"/>
    </source>
</evidence>
<evidence type="ECO:0000259" key="2">
    <source>
        <dbReference type="PROSITE" id="PS50846"/>
    </source>
</evidence>
<reference evidence="3" key="2">
    <citation type="submission" date="2020-06" db="EMBL/GenBank/DDBJ databases">
        <title>Helianthus annuus Genome sequencing and assembly Release 2.</title>
        <authorList>
            <person name="Gouzy J."/>
            <person name="Langlade N."/>
            <person name="Munos S."/>
        </authorList>
    </citation>
    <scope>NUCLEOTIDE SEQUENCE</scope>
    <source>
        <tissue evidence="3">Leaves</tissue>
    </source>
</reference>
<comment type="subcellular location">
    <subcellularLocation>
        <location evidence="1">Membrane</location>
        <topology evidence="1">Peripheral membrane protein</topology>
    </subcellularLocation>
</comment>
<proteinExistence type="predicted"/>
<dbReference type="Gramene" id="mRNA:HanXRQr2_Chr09g0367261">
    <property type="protein sequence ID" value="mRNA:HanXRQr2_Chr09g0367261"/>
    <property type="gene ID" value="HanXRQr2_Chr09g0367261"/>
</dbReference>
<name>A0A9K3N7E1_HELAN</name>
<keyword evidence="4" id="KW-1185">Reference proteome</keyword>
<dbReference type="PROSITE" id="PS50846">
    <property type="entry name" value="HMA_2"/>
    <property type="match status" value="1"/>
</dbReference>
<dbReference type="EMBL" id="MNCJ02000324">
    <property type="protein sequence ID" value="KAF5789128.1"/>
    <property type="molecule type" value="Genomic_DNA"/>
</dbReference>
<dbReference type="GO" id="GO:0009626">
    <property type="term" value="P:plant-type hypersensitive response"/>
    <property type="evidence" value="ECO:0007669"/>
    <property type="project" value="UniProtKB-KW"/>
</dbReference>
<comment type="caution">
    <text evidence="3">The sequence shown here is derived from an EMBL/GenBank/DDBJ whole genome shotgun (WGS) entry which is preliminary data.</text>
</comment>
<dbReference type="AlphaFoldDB" id="A0A9K3N7E1"/>
<sequence>MSSSKCLSFRVPLNHEKNRIQGLNVSCIYKLSGSKDNDELALLAKISNRSKGLTWVYNPVVYCAPRSDEDVVWLSYWPIGNMLGVGDEVNVDIHVQIGTMIVSGCGASLVYADSEVDQEDNCENNLMKEKEVIGGDLSEFEVTTGGYYLCRRDLFGSETSSWLERLFGDNVYYTVEVVLGVSFNSESEIGKIEKAVSSVMGVESISTRKEVGRITVAGRFDREEMATRVREFGKRVNILYLDNVN</sequence>
<evidence type="ECO:0000313" key="4">
    <source>
        <dbReference type="Proteomes" id="UP000215914"/>
    </source>
</evidence>
<organism evidence="3 4">
    <name type="scientific">Helianthus annuus</name>
    <name type="common">Common sunflower</name>
    <dbReference type="NCBI Taxonomy" id="4232"/>
    <lineage>
        <taxon>Eukaryota</taxon>
        <taxon>Viridiplantae</taxon>
        <taxon>Streptophyta</taxon>
        <taxon>Embryophyta</taxon>
        <taxon>Tracheophyta</taxon>
        <taxon>Spermatophyta</taxon>
        <taxon>Magnoliopsida</taxon>
        <taxon>eudicotyledons</taxon>
        <taxon>Gunneridae</taxon>
        <taxon>Pentapetalae</taxon>
        <taxon>asterids</taxon>
        <taxon>campanulids</taxon>
        <taxon>Asterales</taxon>
        <taxon>Asteraceae</taxon>
        <taxon>Asteroideae</taxon>
        <taxon>Heliantheae alliance</taxon>
        <taxon>Heliantheae</taxon>
        <taxon>Helianthus</taxon>
    </lineage>
</organism>
<dbReference type="InterPro" id="IPR036163">
    <property type="entry name" value="HMA_dom_sf"/>
</dbReference>
<dbReference type="Proteomes" id="UP000215914">
    <property type="component" value="Unassembled WGS sequence"/>
</dbReference>
<feature type="domain" description="HMA" evidence="2">
    <location>
        <begin position="172"/>
        <end position="237"/>
    </location>
</feature>
<accession>A0A9K3N7E1</accession>
<dbReference type="InterPro" id="IPR006121">
    <property type="entry name" value="HMA_dom"/>
</dbReference>
<dbReference type="GO" id="GO:0016020">
    <property type="term" value="C:membrane"/>
    <property type="evidence" value="ECO:0007669"/>
    <property type="project" value="UniProtKB-SubCell"/>
</dbReference>
<evidence type="ECO:0000256" key="1">
    <source>
        <dbReference type="ARBA" id="ARBA00004170"/>
    </source>
</evidence>
<dbReference type="Gene3D" id="3.30.70.100">
    <property type="match status" value="1"/>
</dbReference>
<reference evidence="3" key="1">
    <citation type="journal article" date="2017" name="Nature">
        <title>The sunflower genome provides insights into oil metabolism, flowering and Asterid evolution.</title>
        <authorList>
            <person name="Badouin H."/>
            <person name="Gouzy J."/>
            <person name="Grassa C.J."/>
            <person name="Murat F."/>
            <person name="Staton S.E."/>
            <person name="Cottret L."/>
            <person name="Lelandais-Briere C."/>
            <person name="Owens G.L."/>
            <person name="Carrere S."/>
            <person name="Mayjonade B."/>
            <person name="Legrand L."/>
            <person name="Gill N."/>
            <person name="Kane N.C."/>
            <person name="Bowers J.E."/>
            <person name="Hubner S."/>
            <person name="Bellec A."/>
            <person name="Berard A."/>
            <person name="Berges H."/>
            <person name="Blanchet N."/>
            <person name="Boniface M.C."/>
            <person name="Brunel D."/>
            <person name="Catrice O."/>
            <person name="Chaidir N."/>
            <person name="Claudel C."/>
            <person name="Donnadieu C."/>
            <person name="Faraut T."/>
            <person name="Fievet G."/>
            <person name="Helmstetter N."/>
            <person name="King M."/>
            <person name="Knapp S.J."/>
            <person name="Lai Z."/>
            <person name="Le Paslier M.C."/>
            <person name="Lippi Y."/>
            <person name="Lorenzon L."/>
            <person name="Mandel J.R."/>
            <person name="Marage G."/>
            <person name="Marchand G."/>
            <person name="Marquand E."/>
            <person name="Bret-Mestries E."/>
            <person name="Morien E."/>
            <person name="Nambeesan S."/>
            <person name="Nguyen T."/>
            <person name="Pegot-Espagnet P."/>
            <person name="Pouilly N."/>
            <person name="Raftis F."/>
            <person name="Sallet E."/>
            <person name="Schiex T."/>
            <person name="Thomas J."/>
            <person name="Vandecasteele C."/>
            <person name="Vares D."/>
            <person name="Vear F."/>
            <person name="Vautrin S."/>
            <person name="Crespi M."/>
            <person name="Mangin B."/>
            <person name="Burke J.M."/>
            <person name="Salse J."/>
            <person name="Munos S."/>
            <person name="Vincourt P."/>
            <person name="Rieseberg L.H."/>
            <person name="Langlade N.B."/>
        </authorList>
    </citation>
    <scope>NUCLEOTIDE SEQUENCE</scope>
    <source>
        <tissue evidence="3">Leaves</tissue>
    </source>
</reference>
<dbReference type="SUPFAM" id="SSF55008">
    <property type="entry name" value="HMA, heavy metal-associated domain"/>
    <property type="match status" value="1"/>
</dbReference>
<dbReference type="GO" id="GO:0046872">
    <property type="term" value="F:metal ion binding"/>
    <property type="evidence" value="ECO:0007669"/>
    <property type="project" value="InterPro"/>
</dbReference>
<protein>
    <submittedName>
        <fullName evidence="3">Heavy metal-associated domain superfamily</fullName>
    </submittedName>
</protein>
<gene>
    <name evidence="3" type="ORF">HanXRQr2_Chr09g0367261</name>
</gene>